<keyword evidence="3" id="KW-0813">Transport</keyword>
<evidence type="ECO:0000256" key="7">
    <source>
        <dbReference type="ARBA" id="ARBA00022989"/>
    </source>
</evidence>
<dbReference type="InterPro" id="IPR050277">
    <property type="entry name" value="Sodium:Solute_Symporter"/>
</dbReference>
<feature type="transmembrane region" description="Helical" evidence="10">
    <location>
        <begin position="45"/>
        <end position="69"/>
    </location>
</feature>
<feature type="transmembrane region" description="Helical" evidence="10">
    <location>
        <begin position="345"/>
        <end position="364"/>
    </location>
</feature>
<accession>A0A7W9URM7</accession>
<feature type="transmembrane region" description="Helical" evidence="10">
    <location>
        <begin position="311"/>
        <end position="333"/>
    </location>
</feature>
<keyword evidence="8 10" id="KW-0472">Membrane</keyword>
<dbReference type="Gene3D" id="1.20.1730.10">
    <property type="entry name" value="Sodium/glucose cotransporter"/>
    <property type="match status" value="1"/>
</dbReference>
<comment type="caution">
    <text evidence="11">The sequence shown here is derived from an EMBL/GenBank/DDBJ whole genome shotgun (WGS) entry which is preliminary data.</text>
</comment>
<dbReference type="InterPro" id="IPR038377">
    <property type="entry name" value="Na/Glc_symporter_sf"/>
</dbReference>
<dbReference type="AlphaFoldDB" id="A0A7W9URM7"/>
<evidence type="ECO:0000256" key="5">
    <source>
        <dbReference type="ARBA" id="ARBA00022692"/>
    </source>
</evidence>
<evidence type="ECO:0000256" key="6">
    <source>
        <dbReference type="ARBA" id="ARBA00022847"/>
    </source>
</evidence>
<dbReference type="PANTHER" id="PTHR48086:SF6">
    <property type="entry name" value="CATION_ACETATE SYMPORTER ACTP"/>
    <property type="match status" value="1"/>
</dbReference>
<organism evidence="11 12">
    <name type="scientific">Streptomyces echinatus</name>
    <dbReference type="NCBI Taxonomy" id="67293"/>
    <lineage>
        <taxon>Bacteria</taxon>
        <taxon>Bacillati</taxon>
        <taxon>Actinomycetota</taxon>
        <taxon>Actinomycetes</taxon>
        <taxon>Kitasatosporales</taxon>
        <taxon>Streptomycetaceae</taxon>
        <taxon>Streptomyces</taxon>
    </lineage>
</organism>
<sequence length="584" mass="60463">MNQTYGIVAVSAALVATLVIGSTGLRVSRTTSDFYVASRTVPPYLNAMAVSGEYLSAASFLGIAGLVAAQGVEMLWFPVGYAAGYLVLLVFVAAPLRRSGAYTLPDFADSRLESKAARRVAGVLVVGVGWLYLLPQLQGAGLTLGLVTGAPRWLGGVLVAVVVTLAVAAGGMRSITFVQAFQYCLKLTALLVPAVFLVIAWHGDPHPARAVDEPPTFRRHTQVTVESTVRIRIDAPLRAVVTGTVDGEGHDGGRLVLDPGVHEVRAGTTLRFPPEAPVPGREGDDVRRGGAAGWAAPLSGGKDDHPLYTTYGLICATFLGTMGLPHVLVRFYTNPDGRAARRTTVIVLALVGGFYLLPPLYGLLGRLYAPDLLLTGNTDAAVLVLPERLLGGVVGDLLGALIAAGACAAFLSTASGLTLSVAGVLSQDVLPTLGVRRFRLATLLAVAVPVTVSVAASKLPVANAVGLAFAVAASSFCPLLVLGIWWRGLTAPGAVAGLLTGGGSAFTAVALTIAGPLADGWTHTLLAWPAVWTVPLGFLTMILVSLATRDRIPAGTEAAMARLHLPERPAGRGAPTTRRGVTTP</sequence>
<dbReference type="GO" id="GO:0015293">
    <property type="term" value="F:symporter activity"/>
    <property type="evidence" value="ECO:0007669"/>
    <property type="project" value="UniProtKB-KW"/>
</dbReference>
<feature type="transmembrane region" description="Helical" evidence="10">
    <location>
        <begin position="462"/>
        <end position="486"/>
    </location>
</feature>
<evidence type="ECO:0000256" key="9">
    <source>
        <dbReference type="RuleBase" id="RU362091"/>
    </source>
</evidence>
<feature type="transmembrane region" description="Helical" evidence="10">
    <location>
        <begin position="183"/>
        <end position="203"/>
    </location>
</feature>
<dbReference type="CDD" id="cd11480">
    <property type="entry name" value="SLC5sbd_u4"/>
    <property type="match status" value="1"/>
</dbReference>
<dbReference type="GO" id="GO:0015123">
    <property type="term" value="F:acetate transmembrane transporter activity"/>
    <property type="evidence" value="ECO:0007669"/>
    <property type="project" value="TreeGrafter"/>
</dbReference>
<keyword evidence="6" id="KW-0769">Symport</keyword>
<dbReference type="EMBL" id="JACHJK010000006">
    <property type="protein sequence ID" value="MBB5928141.1"/>
    <property type="molecule type" value="Genomic_DNA"/>
</dbReference>
<protein>
    <submittedName>
        <fullName evidence="11">Na+(H+)/acetate symporter ActP</fullName>
    </submittedName>
</protein>
<feature type="transmembrane region" description="Helical" evidence="10">
    <location>
        <begin position="116"/>
        <end position="133"/>
    </location>
</feature>
<evidence type="ECO:0000256" key="8">
    <source>
        <dbReference type="ARBA" id="ARBA00023136"/>
    </source>
</evidence>
<proteinExistence type="inferred from homology"/>
<feature type="transmembrane region" description="Helical" evidence="10">
    <location>
        <begin position="75"/>
        <end position="96"/>
    </location>
</feature>
<gene>
    <name evidence="11" type="ORF">FHS34_003610</name>
</gene>
<keyword evidence="12" id="KW-1185">Reference proteome</keyword>
<evidence type="ECO:0000256" key="2">
    <source>
        <dbReference type="ARBA" id="ARBA00006434"/>
    </source>
</evidence>
<dbReference type="PROSITE" id="PS50283">
    <property type="entry name" value="NA_SOLUT_SYMP_3"/>
    <property type="match status" value="1"/>
</dbReference>
<evidence type="ECO:0000256" key="4">
    <source>
        <dbReference type="ARBA" id="ARBA00022475"/>
    </source>
</evidence>
<dbReference type="InterPro" id="IPR001734">
    <property type="entry name" value="Na/solute_symporter"/>
</dbReference>
<evidence type="ECO:0000313" key="12">
    <source>
        <dbReference type="Proteomes" id="UP000585836"/>
    </source>
</evidence>
<feature type="transmembrane region" description="Helical" evidence="10">
    <location>
        <begin position="526"/>
        <end position="547"/>
    </location>
</feature>
<keyword evidence="7 10" id="KW-1133">Transmembrane helix</keyword>
<dbReference type="Proteomes" id="UP000585836">
    <property type="component" value="Unassembled WGS sequence"/>
</dbReference>
<keyword evidence="4" id="KW-1003">Cell membrane</keyword>
<keyword evidence="5 10" id="KW-0812">Transmembrane</keyword>
<feature type="transmembrane region" description="Helical" evidence="10">
    <location>
        <begin position="493"/>
        <end position="514"/>
    </location>
</feature>
<evidence type="ECO:0000256" key="3">
    <source>
        <dbReference type="ARBA" id="ARBA00022448"/>
    </source>
</evidence>
<dbReference type="GO" id="GO:0006847">
    <property type="term" value="P:plasma membrane acetate transport"/>
    <property type="evidence" value="ECO:0007669"/>
    <property type="project" value="TreeGrafter"/>
</dbReference>
<feature type="transmembrane region" description="Helical" evidence="10">
    <location>
        <begin position="6"/>
        <end position="25"/>
    </location>
</feature>
<dbReference type="PANTHER" id="PTHR48086">
    <property type="entry name" value="SODIUM/PROLINE SYMPORTER-RELATED"/>
    <property type="match status" value="1"/>
</dbReference>
<name>A0A7W9URM7_9ACTN</name>
<evidence type="ECO:0000256" key="10">
    <source>
        <dbReference type="SAM" id="Phobius"/>
    </source>
</evidence>
<dbReference type="RefSeq" id="WP_184966399.1">
    <property type="nucleotide sequence ID" value="NZ_BAAAWF010000102.1"/>
</dbReference>
<dbReference type="Pfam" id="PF00474">
    <property type="entry name" value="SSF"/>
    <property type="match status" value="2"/>
</dbReference>
<dbReference type="GO" id="GO:0005886">
    <property type="term" value="C:plasma membrane"/>
    <property type="evidence" value="ECO:0007669"/>
    <property type="project" value="UniProtKB-SubCell"/>
</dbReference>
<reference evidence="11 12" key="1">
    <citation type="submission" date="2020-08" db="EMBL/GenBank/DDBJ databases">
        <title>Genomic Encyclopedia of Type Strains, Phase III (KMG-III): the genomes of soil and plant-associated and newly described type strains.</title>
        <authorList>
            <person name="Whitman W."/>
        </authorList>
    </citation>
    <scope>NUCLEOTIDE SEQUENCE [LARGE SCALE GENOMIC DNA]</scope>
    <source>
        <strain evidence="11 12">CECT 3313</strain>
    </source>
</reference>
<feature type="transmembrane region" description="Helical" evidence="10">
    <location>
        <begin position="153"/>
        <end position="171"/>
    </location>
</feature>
<comment type="subcellular location">
    <subcellularLocation>
        <location evidence="1">Cell membrane</location>
        <topology evidence="1">Multi-pass membrane protein</topology>
    </subcellularLocation>
</comment>
<evidence type="ECO:0000256" key="1">
    <source>
        <dbReference type="ARBA" id="ARBA00004651"/>
    </source>
</evidence>
<evidence type="ECO:0000313" key="11">
    <source>
        <dbReference type="EMBL" id="MBB5928141.1"/>
    </source>
</evidence>
<feature type="transmembrane region" description="Helical" evidence="10">
    <location>
        <begin position="397"/>
        <end position="426"/>
    </location>
</feature>
<comment type="similarity">
    <text evidence="2 9">Belongs to the sodium:solute symporter (SSF) (TC 2.A.21) family.</text>
</comment>
<feature type="transmembrane region" description="Helical" evidence="10">
    <location>
        <begin position="438"/>
        <end position="456"/>
    </location>
</feature>